<proteinExistence type="predicted"/>
<organism evidence="1 2">
    <name type="scientific">Pseudomonas chlororaphis</name>
    <dbReference type="NCBI Taxonomy" id="587753"/>
    <lineage>
        <taxon>Bacteria</taxon>
        <taxon>Pseudomonadati</taxon>
        <taxon>Pseudomonadota</taxon>
        <taxon>Gammaproteobacteria</taxon>
        <taxon>Pseudomonadales</taxon>
        <taxon>Pseudomonadaceae</taxon>
        <taxon>Pseudomonas</taxon>
    </lineage>
</organism>
<dbReference type="AlphaFoldDB" id="A0A0A6FIB0"/>
<protein>
    <recommendedName>
        <fullName evidence="3">Chemotaxis protein CheY</fullName>
    </recommendedName>
</protein>
<reference evidence="1 2" key="1">
    <citation type="submission" date="2014-10" db="EMBL/GenBank/DDBJ databases">
        <title>Draft genome sequence of Pseudomonas chlororaphis EA105.</title>
        <authorList>
            <person name="McCully L.M."/>
            <person name="Bitzer A.S."/>
            <person name="Spence C."/>
            <person name="Bais H."/>
            <person name="Silby M.W."/>
        </authorList>
    </citation>
    <scope>NUCLEOTIDE SEQUENCE [LARGE SCALE GENOMIC DNA]</scope>
    <source>
        <strain evidence="1 2">EA105</strain>
    </source>
</reference>
<dbReference type="SUPFAM" id="SSF52172">
    <property type="entry name" value="CheY-like"/>
    <property type="match status" value="1"/>
</dbReference>
<gene>
    <name evidence="1" type="ORF">NZ35_15045</name>
</gene>
<dbReference type="Proteomes" id="UP000030564">
    <property type="component" value="Unassembled WGS sequence"/>
</dbReference>
<dbReference type="InterPro" id="IPR011006">
    <property type="entry name" value="CheY-like_superfamily"/>
</dbReference>
<accession>A0A0A6FIB0</accession>
<name>A0A0A6FIB0_9PSED</name>
<dbReference type="EMBL" id="JSFK01000014">
    <property type="protein sequence ID" value="KHA72491.1"/>
    <property type="molecule type" value="Genomic_DNA"/>
</dbReference>
<evidence type="ECO:0000313" key="2">
    <source>
        <dbReference type="Proteomes" id="UP000030564"/>
    </source>
</evidence>
<dbReference type="PATRIC" id="fig|587753.9.peg.1111"/>
<comment type="caution">
    <text evidence="1">The sequence shown here is derived from an EMBL/GenBank/DDBJ whole genome shotgun (WGS) entry which is preliminary data.</text>
</comment>
<sequence length="136" mass="15630">MSYKCWRILIADGQPALHARIGKIFKELGCRELTRVHSFRELLGVTHYSSEPFQHFDLMIINAEMLAAAGVDCVRFFASNAQIRHGVIHDTVRGHPQAQTIYANHRRQLMLIRTPDRHTLGPLLEHLDVQEQSHNL</sequence>
<evidence type="ECO:0000313" key="1">
    <source>
        <dbReference type="EMBL" id="KHA72491.1"/>
    </source>
</evidence>
<evidence type="ECO:0008006" key="3">
    <source>
        <dbReference type="Google" id="ProtNLM"/>
    </source>
</evidence>
<dbReference type="OrthoDB" id="6930297at2"/>